<keyword evidence="1" id="KW-0472">Membrane</keyword>
<dbReference type="EMBL" id="CP014060">
    <property type="protein sequence ID" value="AMG39768.1"/>
    <property type="molecule type" value="Genomic_DNA"/>
</dbReference>
<evidence type="ECO:0000313" key="3">
    <source>
        <dbReference type="Proteomes" id="UP000060602"/>
    </source>
</evidence>
<proteinExistence type="predicted"/>
<feature type="transmembrane region" description="Helical" evidence="1">
    <location>
        <begin position="42"/>
        <end position="60"/>
    </location>
</feature>
<evidence type="ECO:0008006" key="4">
    <source>
        <dbReference type="Google" id="ProtNLM"/>
    </source>
</evidence>
<sequence length="167" mass="17676">MPHPISPLGAAHTLISLVPAFAGLYSFVRYRGIDSATPVGKVYLGGLLVAVLTSFGLSSTGGFNPGHALGILALLSVAGALFLSRLSPQSAARAHLSQLGFAFSFFLMWVPGIAETLTRLPVSHPLADGPQSPLVRGALATWFAIFVLGAITQQWWIRSQRRGVPSR</sequence>
<reference evidence="3" key="1">
    <citation type="submission" date="2015-12" db="EMBL/GenBank/DDBJ databases">
        <title>FDA dAtabase for Regulatory Grade micrObial Sequences (FDA-ARGOS): Supporting development and validation of Infectious Disease Dx tests.</title>
        <authorList>
            <person name="Case J."/>
            <person name="Tallon L."/>
            <person name="Sadzewicz L."/>
            <person name="Sengamalay N."/>
            <person name="Ott S."/>
            <person name="Godinez A."/>
            <person name="Nagaraj S."/>
            <person name="Nadendla S."/>
            <person name="Sichtig H."/>
        </authorList>
    </citation>
    <scope>NUCLEOTIDE SEQUENCE [LARGE SCALE GENOMIC DNA]</scope>
    <source>
        <strain evidence="3">FDAARGOS_147</strain>
    </source>
</reference>
<feature type="transmembrane region" description="Helical" evidence="1">
    <location>
        <begin position="12"/>
        <end position="30"/>
    </location>
</feature>
<dbReference type="AlphaFoldDB" id="A0A120LIA1"/>
<name>A0A120LIA1_ALCXX</name>
<feature type="transmembrane region" description="Helical" evidence="1">
    <location>
        <begin position="66"/>
        <end position="84"/>
    </location>
</feature>
<evidence type="ECO:0000256" key="1">
    <source>
        <dbReference type="SAM" id="Phobius"/>
    </source>
</evidence>
<keyword evidence="1" id="KW-0812">Transmembrane</keyword>
<accession>A0A120LIA1</accession>
<dbReference type="Proteomes" id="UP000060602">
    <property type="component" value="Chromosome"/>
</dbReference>
<dbReference type="RefSeq" id="WP_061074062.1">
    <property type="nucleotide sequence ID" value="NZ_CP014060.2"/>
</dbReference>
<feature type="transmembrane region" description="Helical" evidence="1">
    <location>
        <begin position="96"/>
        <end position="114"/>
    </location>
</feature>
<organism evidence="2 3">
    <name type="scientific">Alcaligenes xylosoxydans xylosoxydans</name>
    <name type="common">Achromobacter xylosoxidans</name>
    <dbReference type="NCBI Taxonomy" id="85698"/>
    <lineage>
        <taxon>Bacteria</taxon>
        <taxon>Pseudomonadati</taxon>
        <taxon>Pseudomonadota</taxon>
        <taxon>Betaproteobacteria</taxon>
        <taxon>Burkholderiales</taxon>
        <taxon>Alcaligenaceae</taxon>
        <taxon>Achromobacter</taxon>
    </lineage>
</organism>
<feature type="transmembrane region" description="Helical" evidence="1">
    <location>
        <begin position="134"/>
        <end position="157"/>
    </location>
</feature>
<keyword evidence="1" id="KW-1133">Transmembrane helix</keyword>
<protein>
    <recommendedName>
        <fullName evidence="4">DUF2306 domain-containing protein</fullName>
    </recommendedName>
</protein>
<evidence type="ECO:0000313" key="2">
    <source>
        <dbReference type="EMBL" id="AMG39768.1"/>
    </source>
</evidence>
<gene>
    <name evidence="2" type="ORF">AL504_29470</name>
</gene>